<dbReference type="GO" id="GO:0032259">
    <property type="term" value="P:methylation"/>
    <property type="evidence" value="ECO:0007669"/>
    <property type="project" value="UniProtKB-KW"/>
</dbReference>
<evidence type="ECO:0000313" key="2">
    <source>
        <dbReference type="EMBL" id="NQV63854.1"/>
    </source>
</evidence>
<keyword evidence="2" id="KW-0489">Methyltransferase</keyword>
<evidence type="ECO:0000313" key="3">
    <source>
        <dbReference type="Proteomes" id="UP000754644"/>
    </source>
</evidence>
<name>A0A973A6Q5_9GAMM</name>
<gene>
    <name evidence="2" type="ORF">HQ497_00690</name>
</gene>
<comment type="caution">
    <text evidence="2">The sequence shown here is derived from an EMBL/GenBank/DDBJ whole genome shotgun (WGS) entry which is preliminary data.</text>
</comment>
<accession>A0A973A6Q5</accession>
<dbReference type="Proteomes" id="UP000754644">
    <property type="component" value="Unassembled WGS sequence"/>
</dbReference>
<reference evidence="2" key="1">
    <citation type="submission" date="2020-05" db="EMBL/GenBank/DDBJ databases">
        <title>Sulfur intermediates as new biogeochemical hubs in an aquatic model microbial ecosystem.</title>
        <authorList>
            <person name="Vigneron A."/>
        </authorList>
    </citation>
    <scope>NUCLEOTIDE SEQUENCE</scope>
    <source>
        <strain evidence="2">Bin.250</strain>
    </source>
</reference>
<dbReference type="AlphaFoldDB" id="A0A973A6Q5"/>
<protein>
    <submittedName>
        <fullName evidence="2">Class I SAM-dependent methyltransferase</fullName>
    </submittedName>
</protein>
<dbReference type="EMBL" id="JABMOJ010000028">
    <property type="protein sequence ID" value="NQV63854.1"/>
    <property type="molecule type" value="Genomic_DNA"/>
</dbReference>
<dbReference type="Pfam" id="PF08241">
    <property type="entry name" value="Methyltransf_11"/>
    <property type="match status" value="1"/>
</dbReference>
<feature type="domain" description="Methyltransferase type 11" evidence="1">
    <location>
        <begin position="50"/>
        <end position="148"/>
    </location>
</feature>
<dbReference type="SUPFAM" id="SSF53335">
    <property type="entry name" value="S-adenosyl-L-methionine-dependent methyltransferases"/>
    <property type="match status" value="1"/>
</dbReference>
<dbReference type="Gene3D" id="3.40.50.150">
    <property type="entry name" value="Vaccinia Virus protein VP39"/>
    <property type="match status" value="1"/>
</dbReference>
<evidence type="ECO:0000259" key="1">
    <source>
        <dbReference type="Pfam" id="PF08241"/>
    </source>
</evidence>
<dbReference type="InterPro" id="IPR013216">
    <property type="entry name" value="Methyltransf_11"/>
</dbReference>
<sequence length="226" mass="25655">MATHQELGGITDEELVNRMIASHDDRFDEAFWDYFSDQVVPHLPSHPSMVDLGCGPGLLLRDLRDRIDGARLWGFDVTQAMLDYATDKVVYDGAAPQYQLLDVARQPVPLADGSVDMLSMVAVLHVLNDPLAACEEVCRLLSEDGIFLLQDWVRTPLPVYLERMVNVDLATEQQQTMRRAMLRLFPVHNKFTVDDWLWVLAEGGLKVLNHKHLRSPHFSTFVCQKA</sequence>
<organism evidence="2 3">
    <name type="scientific">SAR86 cluster bacterium</name>
    <dbReference type="NCBI Taxonomy" id="2030880"/>
    <lineage>
        <taxon>Bacteria</taxon>
        <taxon>Pseudomonadati</taxon>
        <taxon>Pseudomonadota</taxon>
        <taxon>Gammaproteobacteria</taxon>
        <taxon>SAR86 cluster</taxon>
    </lineage>
</organism>
<proteinExistence type="predicted"/>
<dbReference type="InterPro" id="IPR029063">
    <property type="entry name" value="SAM-dependent_MTases_sf"/>
</dbReference>
<keyword evidence="2" id="KW-0808">Transferase</keyword>
<dbReference type="PANTHER" id="PTHR43591">
    <property type="entry name" value="METHYLTRANSFERASE"/>
    <property type="match status" value="1"/>
</dbReference>
<dbReference type="PANTHER" id="PTHR43591:SF110">
    <property type="entry name" value="RHODANESE DOMAIN-CONTAINING PROTEIN"/>
    <property type="match status" value="1"/>
</dbReference>
<dbReference type="GO" id="GO:0008757">
    <property type="term" value="F:S-adenosylmethionine-dependent methyltransferase activity"/>
    <property type="evidence" value="ECO:0007669"/>
    <property type="project" value="InterPro"/>
</dbReference>
<dbReference type="CDD" id="cd02440">
    <property type="entry name" value="AdoMet_MTases"/>
    <property type="match status" value="1"/>
</dbReference>